<proteinExistence type="predicted"/>
<evidence type="ECO:0000313" key="2">
    <source>
        <dbReference type="Proteomes" id="UP000663419"/>
    </source>
</evidence>
<dbReference type="Proteomes" id="UP000663419">
    <property type="component" value="Chromosome 1"/>
</dbReference>
<protein>
    <submittedName>
        <fullName evidence="1">Uncharacterized protein</fullName>
    </submittedName>
</protein>
<accession>A0A8A1L8R6</accession>
<organism evidence="1 2">
    <name type="scientific">Ajellomyces capsulatus (strain H88)</name>
    <name type="common">Darling's disease fungus</name>
    <name type="synonym">Histoplasma capsulatum</name>
    <dbReference type="NCBI Taxonomy" id="544711"/>
    <lineage>
        <taxon>Eukaryota</taxon>
        <taxon>Fungi</taxon>
        <taxon>Dikarya</taxon>
        <taxon>Ascomycota</taxon>
        <taxon>Pezizomycotina</taxon>
        <taxon>Eurotiomycetes</taxon>
        <taxon>Eurotiomycetidae</taxon>
        <taxon>Onygenales</taxon>
        <taxon>Ajellomycetaceae</taxon>
        <taxon>Histoplasma</taxon>
    </lineage>
</organism>
<dbReference type="EMBL" id="CP069102">
    <property type="protein sequence ID" value="QSS48824.1"/>
    <property type="molecule type" value="Genomic_DNA"/>
</dbReference>
<sequence>MYRVVFGQYRTAEQITWQKYHKQRSIFKGLTITRNSTSFKGCKQTNPIVLPDQLHQSAPSYLH</sequence>
<gene>
    <name evidence="1" type="ORF">I7I53_08955</name>
</gene>
<evidence type="ECO:0000313" key="1">
    <source>
        <dbReference type="EMBL" id="QSS48824.1"/>
    </source>
</evidence>
<reference evidence="1" key="1">
    <citation type="submission" date="2021-01" db="EMBL/GenBank/DDBJ databases">
        <title>Chromosome-level genome assembly of a human fungal pathogen reveals clustering of transcriptionally co-regulated genes.</title>
        <authorList>
            <person name="Voorhies M."/>
            <person name="Cohen S."/>
            <person name="Shea T.P."/>
            <person name="Petrus S."/>
            <person name="Munoz J.F."/>
            <person name="Poplawski S."/>
            <person name="Goldman W.E."/>
            <person name="Michael T."/>
            <person name="Cuomo C.A."/>
            <person name="Sil A."/>
            <person name="Beyhan S."/>
        </authorList>
    </citation>
    <scope>NUCLEOTIDE SEQUENCE</scope>
    <source>
        <strain evidence="1">H88</strain>
    </source>
</reference>
<dbReference type="VEuPathDB" id="FungiDB:I7I53_08955"/>
<dbReference type="AlphaFoldDB" id="A0A8A1L8R6"/>
<name>A0A8A1L8R6_AJEC8</name>